<reference evidence="1" key="1">
    <citation type="submission" date="2023-02" db="EMBL/GenBank/DDBJ databases">
        <title>Description of Herbaspirillum huttiense subsp. nephrolepsisexaltata and Herbaspirillum huttiense subsp. lycopersicon.</title>
        <authorList>
            <person name="Poudel M."/>
            <person name="Sharma A."/>
            <person name="Goss E."/>
            <person name="Tapia J.H."/>
            <person name="Harmon C.M."/>
            <person name="Jones J.B."/>
        </authorList>
    </citation>
    <scope>NUCLEOTIDE SEQUENCE</scope>
    <source>
        <strain evidence="1">NC40101</strain>
    </source>
</reference>
<organism evidence="1">
    <name type="scientific">Herbaspirillum huttiense subsp. nephrolepidis</name>
    <dbReference type="NCBI Taxonomy" id="3075126"/>
    <lineage>
        <taxon>Bacteria</taxon>
        <taxon>Pseudomonadati</taxon>
        <taxon>Pseudomonadota</taxon>
        <taxon>Betaproteobacteria</taxon>
        <taxon>Burkholderiales</taxon>
        <taxon>Oxalobacteraceae</taxon>
        <taxon>Herbaspirillum</taxon>
    </lineage>
</organism>
<dbReference type="EMBL" id="JAVRAA010000012">
    <property type="protein sequence ID" value="MDT0339243.1"/>
    <property type="molecule type" value="Genomic_DNA"/>
</dbReference>
<accession>A0AAE4GC49</accession>
<protein>
    <submittedName>
        <fullName evidence="1">Uncharacterized protein</fullName>
    </submittedName>
</protein>
<dbReference type="RefSeq" id="WP_310836042.1">
    <property type="nucleotide sequence ID" value="NZ_JAVLSM010000002.1"/>
</dbReference>
<comment type="caution">
    <text evidence="1">The sequence shown here is derived from an EMBL/GenBank/DDBJ whole genome shotgun (WGS) entry which is preliminary data.</text>
</comment>
<sequence>MSATIEQIAKSYLILLASLASSAERGEPIGELPQVIASLCAQRMYEAGANELEIEYHLGARIKTYLDRTPACKKRYRSVLETAHLHILLCTTLGQKIKRK</sequence>
<proteinExistence type="predicted"/>
<dbReference type="AlphaFoldDB" id="A0AAE4GC49"/>
<evidence type="ECO:0000313" key="1">
    <source>
        <dbReference type="EMBL" id="MDT0339243.1"/>
    </source>
</evidence>
<name>A0AAE4GC49_9BURK</name>
<gene>
    <name evidence="1" type="ORF">RJN63_20575</name>
</gene>